<name>A0A087V1W4_STEMI</name>
<protein>
    <submittedName>
        <fullName evidence="1">Uncharacterized protein</fullName>
    </submittedName>
</protein>
<dbReference type="EMBL" id="KL868891">
    <property type="protein sequence ID" value="KFM83603.1"/>
    <property type="molecule type" value="Genomic_DNA"/>
</dbReference>
<feature type="non-terminal residue" evidence="1">
    <location>
        <position position="50"/>
    </location>
</feature>
<gene>
    <name evidence="1" type="ORF">X975_26085</name>
</gene>
<proteinExistence type="predicted"/>
<accession>A0A087V1W4</accession>
<sequence length="50" mass="5783">MSILQVSIALEFQVHQTTSHILAFRSLDLQFLQQNLLEVTLISHSYVLKK</sequence>
<reference evidence="1 2" key="1">
    <citation type="submission" date="2013-11" db="EMBL/GenBank/DDBJ databases">
        <title>Genome sequencing of Stegodyphus mimosarum.</title>
        <authorList>
            <person name="Bechsgaard J."/>
        </authorList>
    </citation>
    <scope>NUCLEOTIDE SEQUENCE [LARGE SCALE GENOMIC DNA]</scope>
</reference>
<keyword evidence="2" id="KW-1185">Reference proteome</keyword>
<evidence type="ECO:0000313" key="2">
    <source>
        <dbReference type="Proteomes" id="UP000054359"/>
    </source>
</evidence>
<dbReference type="Proteomes" id="UP000054359">
    <property type="component" value="Unassembled WGS sequence"/>
</dbReference>
<organism evidence="1 2">
    <name type="scientific">Stegodyphus mimosarum</name>
    <name type="common">African social velvet spider</name>
    <dbReference type="NCBI Taxonomy" id="407821"/>
    <lineage>
        <taxon>Eukaryota</taxon>
        <taxon>Metazoa</taxon>
        <taxon>Ecdysozoa</taxon>
        <taxon>Arthropoda</taxon>
        <taxon>Chelicerata</taxon>
        <taxon>Arachnida</taxon>
        <taxon>Araneae</taxon>
        <taxon>Araneomorphae</taxon>
        <taxon>Entelegynae</taxon>
        <taxon>Eresoidea</taxon>
        <taxon>Eresidae</taxon>
        <taxon>Stegodyphus</taxon>
    </lineage>
</organism>
<dbReference type="AlphaFoldDB" id="A0A087V1W4"/>
<evidence type="ECO:0000313" key="1">
    <source>
        <dbReference type="EMBL" id="KFM83603.1"/>
    </source>
</evidence>